<dbReference type="InterPro" id="IPR015897">
    <property type="entry name" value="CHK_kinase-like"/>
</dbReference>
<evidence type="ECO:0000313" key="2">
    <source>
        <dbReference type="EMBL" id="EDW78947.2"/>
    </source>
</evidence>
<sequence length="404" mass="45541">MATTTTKIKYNVDYIQKALAQAYQSENLHVEHVESATRKQNGENFCSDIYRLTVKYRKTPESPIEVGKYVIKNLYPDVAVMGTCEKLLLLQILPAMDEILGKASPLTEHKLNANCLYCDPTPGTEDYLLEDLNALSYTSMDRQKGLDLYEAKICLQKLGQFHAASMVLIQEQPELVGKLPPSQYSKGIKFDLGRVIIINGTNYAAKAFANEMPEIAAKMKAQIPDAYAKRMRSVVDPKNSAFNVITHGDLWVNNILIDKAAEKAVFVDFQSSFVGSPAIDLHFLFYTSLELDVLLHSQTELLQHYHESLTNTLKACHYTGSIPTFQQVTDEIERCLLYGYYAAVCELPICCATREASEDFGLHTFEDDEVMLKKRGQLFSNPRFLKTVRATLPIFHEKGVLETP</sequence>
<dbReference type="Gene3D" id="3.90.1200.10">
    <property type="match status" value="1"/>
</dbReference>
<protein>
    <recommendedName>
        <fullName evidence="1">CHK kinase-like domain-containing protein</fullName>
    </recommendedName>
</protein>
<name>B4N473_DROWI</name>
<reference evidence="2 3" key="1">
    <citation type="journal article" date="2007" name="Nature">
        <title>Evolution of genes and genomes on the Drosophila phylogeny.</title>
        <authorList>
            <consortium name="Drosophila 12 Genomes Consortium"/>
            <person name="Clark A.G."/>
            <person name="Eisen M.B."/>
            <person name="Smith D.R."/>
            <person name="Bergman C.M."/>
            <person name="Oliver B."/>
            <person name="Markow T.A."/>
            <person name="Kaufman T.C."/>
            <person name="Kellis M."/>
            <person name="Gelbart W."/>
            <person name="Iyer V.N."/>
            <person name="Pollard D.A."/>
            <person name="Sackton T.B."/>
            <person name="Larracuente A.M."/>
            <person name="Singh N.D."/>
            <person name="Abad J.P."/>
            <person name="Abt D.N."/>
            <person name="Adryan B."/>
            <person name="Aguade M."/>
            <person name="Akashi H."/>
            <person name="Anderson W.W."/>
            <person name="Aquadro C.F."/>
            <person name="Ardell D.H."/>
            <person name="Arguello R."/>
            <person name="Artieri C.G."/>
            <person name="Barbash D.A."/>
            <person name="Barker D."/>
            <person name="Barsanti P."/>
            <person name="Batterham P."/>
            <person name="Batzoglou S."/>
            <person name="Begun D."/>
            <person name="Bhutkar A."/>
            <person name="Blanco E."/>
            <person name="Bosak S.A."/>
            <person name="Bradley R.K."/>
            <person name="Brand A.D."/>
            <person name="Brent M.R."/>
            <person name="Brooks A.N."/>
            <person name="Brown R.H."/>
            <person name="Butlin R.K."/>
            <person name="Caggese C."/>
            <person name="Calvi B.R."/>
            <person name="Bernardo de Carvalho A."/>
            <person name="Caspi A."/>
            <person name="Castrezana S."/>
            <person name="Celniker S.E."/>
            <person name="Chang J.L."/>
            <person name="Chapple C."/>
            <person name="Chatterji S."/>
            <person name="Chinwalla A."/>
            <person name="Civetta A."/>
            <person name="Clifton S.W."/>
            <person name="Comeron J.M."/>
            <person name="Costello J.C."/>
            <person name="Coyne J.A."/>
            <person name="Daub J."/>
            <person name="David R.G."/>
            <person name="Delcher A.L."/>
            <person name="Delehaunty K."/>
            <person name="Do C.B."/>
            <person name="Ebling H."/>
            <person name="Edwards K."/>
            <person name="Eickbush T."/>
            <person name="Evans J.D."/>
            <person name="Filipski A."/>
            <person name="Findeiss S."/>
            <person name="Freyhult E."/>
            <person name="Fulton L."/>
            <person name="Fulton R."/>
            <person name="Garcia A.C."/>
            <person name="Gardiner A."/>
            <person name="Garfield D.A."/>
            <person name="Garvin B.E."/>
            <person name="Gibson G."/>
            <person name="Gilbert D."/>
            <person name="Gnerre S."/>
            <person name="Godfrey J."/>
            <person name="Good R."/>
            <person name="Gotea V."/>
            <person name="Gravely B."/>
            <person name="Greenberg A.J."/>
            <person name="Griffiths-Jones S."/>
            <person name="Gross S."/>
            <person name="Guigo R."/>
            <person name="Gustafson E.A."/>
            <person name="Haerty W."/>
            <person name="Hahn M.W."/>
            <person name="Halligan D.L."/>
            <person name="Halpern A.L."/>
            <person name="Halter G.M."/>
            <person name="Han M.V."/>
            <person name="Heger A."/>
            <person name="Hillier L."/>
            <person name="Hinrichs A.S."/>
            <person name="Holmes I."/>
            <person name="Hoskins R.A."/>
            <person name="Hubisz M.J."/>
            <person name="Hultmark D."/>
            <person name="Huntley M.A."/>
            <person name="Jaffe D.B."/>
            <person name="Jagadeeshan S."/>
            <person name="Jeck W.R."/>
            <person name="Johnson J."/>
            <person name="Jones C.D."/>
            <person name="Jordan W.C."/>
            <person name="Karpen G.H."/>
            <person name="Kataoka E."/>
            <person name="Keightley P.D."/>
            <person name="Kheradpour P."/>
            <person name="Kirkness E.F."/>
            <person name="Koerich L.B."/>
            <person name="Kristiansen K."/>
            <person name="Kudrna D."/>
            <person name="Kulathinal R.J."/>
            <person name="Kumar S."/>
            <person name="Kwok R."/>
            <person name="Lander E."/>
            <person name="Langley C.H."/>
            <person name="Lapoint R."/>
            <person name="Lazzaro B.P."/>
            <person name="Lee S.J."/>
            <person name="Levesque L."/>
            <person name="Li R."/>
            <person name="Lin C.F."/>
            <person name="Lin M.F."/>
            <person name="Lindblad-Toh K."/>
            <person name="Llopart A."/>
            <person name="Long M."/>
            <person name="Low L."/>
            <person name="Lozovsky E."/>
            <person name="Lu J."/>
            <person name="Luo M."/>
            <person name="Machado C.A."/>
            <person name="Makalowski W."/>
            <person name="Marzo M."/>
            <person name="Matsuda M."/>
            <person name="Matzkin L."/>
            <person name="McAllister B."/>
            <person name="McBride C.S."/>
            <person name="McKernan B."/>
            <person name="McKernan K."/>
            <person name="Mendez-Lago M."/>
            <person name="Minx P."/>
            <person name="Mollenhauer M.U."/>
            <person name="Montooth K."/>
            <person name="Mount S.M."/>
            <person name="Mu X."/>
            <person name="Myers E."/>
            <person name="Negre B."/>
            <person name="Newfeld S."/>
            <person name="Nielsen R."/>
            <person name="Noor M.A."/>
            <person name="O'Grady P."/>
            <person name="Pachter L."/>
            <person name="Papaceit M."/>
            <person name="Parisi M.J."/>
            <person name="Parisi M."/>
            <person name="Parts L."/>
            <person name="Pedersen J.S."/>
            <person name="Pesole G."/>
            <person name="Phillippy A.M."/>
            <person name="Ponting C.P."/>
            <person name="Pop M."/>
            <person name="Porcelli D."/>
            <person name="Powell J.R."/>
            <person name="Prohaska S."/>
            <person name="Pruitt K."/>
            <person name="Puig M."/>
            <person name="Quesneville H."/>
            <person name="Ram K.R."/>
            <person name="Rand D."/>
            <person name="Rasmussen M.D."/>
            <person name="Reed L.K."/>
            <person name="Reenan R."/>
            <person name="Reily A."/>
            <person name="Remington K.A."/>
            <person name="Rieger T.T."/>
            <person name="Ritchie M.G."/>
            <person name="Robin C."/>
            <person name="Rogers Y.H."/>
            <person name="Rohde C."/>
            <person name="Rozas J."/>
            <person name="Rubenfield M.J."/>
            <person name="Ruiz A."/>
            <person name="Russo S."/>
            <person name="Salzberg S.L."/>
            <person name="Sanchez-Gracia A."/>
            <person name="Saranga D.J."/>
            <person name="Sato H."/>
            <person name="Schaeffer S.W."/>
            <person name="Schatz M.C."/>
            <person name="Schlenke T."/>
            <person name="Schwartz R."/>
            <person name="Segarra C."/>
            <person name="Singh R.S."/>
            <person name="Sirot L."/>
            <person name="Sirota M."/>
            <person name="Sisneros N.B."/>
            <person name="Smith C.D."/>
            <person name="Smith T.F."/>
            <person name="Spieth J."/>
            <person name="Stage D.E."/>
            <person name="Stark A."/>
            <person name="Stephan W."/>
            <person name="Strausberg R.L."/>
            <person name="Strempel S."/>
            <person name="Sturgill D."/>
            <person name="Sutton G."/>
            <person name="Sutton G.G."/>
            <person name="Tao W."/>
            <person name="Teichmann S."/>
            <person name="Tobari Y.N."/>
            <person name="Tomimura Y."/>
            <person name="Tsolas J.M."/>
            <person name="Valente V.L."/>
            <person name="Venter E."/>
            <person name="Venter J.C."/>
            <person name="Vicario S."/>
            <person name="Vieira F.G."/>
            <person name="Vilella A.J."/>
            <person name="Villasante A."/>
            <person name="Walenz B."/>
            <person name="Wang J."/>
            <person name="Wasserman M."/>
            <person name="Watts T."/>
            <person name="Wilson D."/>
            <person name="Wilson R.K."/>
            <person name="Wing R.A."/>
            <person name="Wolfner M.F."/>
            <person name="Wong A."/>
            <person name="Wong G.K."/>
            <person name="Wu C.I."/>
            <person name="Wu G."/>
            <person name="Yamamoto D."/>
            <person name="Yang H.P."/>
            <person name="Yang S.P."/>
            <person name="Yorke J.A."/>
            <person name="Yoshida K."/>
            <person name="Zdobnov E."/>
            <person name="Zhang P."/>
            <person name="Zhang Y."/>
            <person name="Zimin A.V."/>
            <person name="Baldwin J."/>
            <person name="Abdouelleil A."/>
            <person name="Abdulkadir J."/>
            <person name="Abebe A."/>
            <person name="Abera B."/>
            <person name="Abreu J."/>
            <person name="Acer S.C."/>
            <person name="Aftuck L."/>
            <person name="Alexander A."/>
            <person name="An P."/>
            <person name="Anderson E."/>
            <person name="Anderson S."/>
            <person name="Arachi H."/>
            <person name="Azer M."/>
            <person name="Bachantsang P."/>
            <person name="Barry A."/>
            <person name="Bayul T."/>
            <person name="Berlin A."/>
            <person name="Bessette D."/>
            <person name="Bloom T."/>
            <person name="Blye J."/>
            <person name="Boguslavskiy L."/>
            <person name="Bonnet C."/>
            <person name="Boukhgalter B."/>
            <person name="Bourzgui I."/>
            <person name="Brown A."/>
            <person name="Cahill P."/>
            <person name="Channer S."/>
            <person name="Cheshatsang Y."/>
            <person name="Chuda L."/>
            <person name="Citroen M."/>
            <person name="Collymore A."/>
            <person name="Cooke P."/>
            <person name="Costello M."/>
            <person name="D'Aco K."/>
            <person name="Daza R."/>
            <person name="De Haan G."/>
            <person name="DeGray S."/>
            <person name="DeMaso C."/>
            <person name="Dhargay N."/>
            <person name="Dooley K."/>
            <person name="Dooley E."/>
            <person name="Doricent M."/>
            <person name="Dorje P."/>
            <person name="Dorjee K."/>
            <person name="Dupes A."/>
            <person name="Elong R."/>
            <person name="Falk J."/>
            <person name="Farina A."/>
            <person name="Faro S."/>
            <person name="Ferguson D."/>
            <person name="Fisher S."/>
            <person name="Foley C.D."/>
            <person name="Franke A."/>
            <person name="Friedrich D."/>
            <person name="Gadbois L."/>
            <person name="Gearin G."/>
            <person name="Gearin C.R."/>
            <person name="Giannoukos G."/>
            <person name="Goode T."/>
            <person name="Graham J."/>
            <person name="Grandbois E."/>
            <person name="Grewal S."/>
            <person name="Gyaltsen K."/>
            <person name="Hafez N."/>
            <person name="Hagos B."/>
            <person name="Hall J."/>
            <person name="Henson C."/>
            <person name="Hollinger A."/>
            <person name="Honan T."/>
            <person name="Huard M.D."/>
            <person name="Hughes L."/>
            <person name="Hurhula B."/>
            <person name="Husby M.E."/>
            <person name="Kamat A."/>
            <person name="Kanga B."/>
            <person name="Kashin S."/>
            <person name="Khazanovich D."/>
            <person name="Kisner P."/>
            <person name="Lance K."/>
            <person name="Lara M."/>
            <person name="Lee W."/>
            <person name="Lennon N."/>
            <person name="Letendre F."/>
            <person name="LeVine R."/>
            <person name="Lipovsky A."/>
            <person name="Liu X."/>
            <person name="Liu J."/>
            <person name="Liu S."/>
            <person name="Lokyitsang T."/>
            <person name="Lokyitsang Y."/>
            <person name="Lubonja R."/>
            <person name="Lui A."/>
            <person name="MacDonald P."/>
            <person name="Magnisalis V."/>
            <person name="Maru K."/>
            <person name="Matthews C."/>
            <person name="McCusker W."/>
            <person name="McDonough S."/>
            <person name="Mehta T."/>
            <person name="Meldrim J."/>
            <person name="Meneus L."/>
            <person name="Mihai O."/>
            <person name="Mihalev A."/>
            <person name="Mihova T."/>
            <person name="Mittelman R."/>
            <person name="Mlenga V."/>
            <person name="Montmayeur A."/>
            <person name="Mulrain L."/>
            <person name="Navidi A."/>
            <person name="Naylor J."/>
            <person name="Negash T."/>
            <person name="Nguyen T."/>
            <person name="Nguyen N."/>
            <person name="Nicol R."/>
            <person name="Norbu C."/>
            <person name="Norbu N."/>
            <person name="Novod N."/>
            <person name="O'Neill B."/>
            <person name="Osman S."/>
            <person name="Markiewicz E."/>
            <person name="Oyono O.L."/>
            <person name="Patti C."/>
            <person name="Phunkhang P."/>
            <person name="Pierre F."/>
            <person name="Priest M."/>
            <person name="Raghuraman S."/>
            <person name="Rege F."/>
            <person name="Reyes R."/>
            <person name="Rise C."/>
            <person name="Rogov P."/>
            <person name="Ross K."/>
            <person name="Ryan E."/>
            <person name="Settipalli S."/>
            <person name="Shea T."/>
            <person name="Sherpa N."/>
            <person name="Shi L."/>
            <person name="Shih D."/>
            <person name="Sparrow T."/>
            <person name="Spaulding J."/>
            <person name="Stalker J."/>
            <person name="Stange-Thomann N."/>
            <person name="Stavropoulos S."/>
            <person name="Stone C."/>
            <person name="Strader C."/>
            <person name="Tesfaye S."/>
            <person name="Thomson T."/>
            <person name="Thoulutsang Y."/>
            <person name="Thoulutsang D."/>
            <person name="Topham K."/>
            <person name="Topping I."/>
            <person name="Tsamla T."/>
            <person name="Vassiliev H."/>
            <person name="Vo A."/>
            <person name="Wangchuk T."/>
            <person name="Wangdi T."/>
            <person name="Weiand M."/>
            <person name="Wilkinson J."/>
            <person name="Wilson A."/>
            <person name="Yadav S."/>
            <person name="Young G."/>
            <person name="Yu Q."/>
            <person name="Zembek L."/>
            <person name="Zhong D."/>
            <person name="Zimmer A."/>
            <person name="Zwirko Z."/>
            <person name="Jaffe D.B."/>
            <person name="Alvarez P."/>
            <person name="Brockman W."/>
            <person name="Butler J."/>
            <person name="Chin C."/>
            <person name="Gnerre S."/>
            <person name="Grabherr M."/>
            <person name="Kleber M."/>
            <person name="Mauceli E."/>
            <person name="MacCallum I."/>
        </authorList>
    </citation>
    <scope>NUCLEOTIDE SEQUENCE [LARGE SCALE GENOMIC DNA]</scope>
    <source>
        <strain evidence="3">Tucson 14030-0811.24</strain>
    </source>
</reference>
<dbReference type="SMART" id="SM00587">
    <property type="entry name" value="CHK"/>
    <property type="match status" value="1"/>
</dbReference>
<accession>B4N473</accession>
<dbReference type="KEGG" id="dwi:6645397"/>
<dbReference type="OrthoDB" id="8250698at2759"/>
<dbReference type="Pfam" id="PF02958">
    <property type="entry name" value="EcKL"/>
    <property type="match status" value="1"/>
</dbReference>
<gene>
    <name evidence="2" type="primary">Dwil\GK11089</name>
    <name evidence="2" type="ORF">Dwil_GK11089</name>
</gene>
<evidence type="ECO:0000259" key="1">
    <source>
        <dbReference type="SMART" id="SM00587"/>
    </source>
</evidence>
<dbReference type="InterPro" id="IPR004119">
    <property type="entry name" value="EcKL"/>
</dbReference>
<dbReference type="AlphaFoldDB" id="B4N473"/>
<dbReference type="eggNOG" id="ENOG502QVFS">
    <property type="taxonomic scope" value="Eukaryota"/>
</dbReference>
<evidence type="ECO:0000313" key="3">
    <source>
        <dbReference type="Proteomes" id="UP000007798"/>
    </source>
</evidence>
<feature type="domain" description="CHK kinase-like" evidence="1">
    <location>
        <begin position="127"/>
        <end position="315"/>
    </location>
</feature>
<dbReference type="InParanoid" id="B4N473"/>
<dbReference type="HOGENOM" id="CLU_010718_0_2_1"/>
<dbReference type="Proteomes" id="UP000007798">
    <property type="component" value="Unassembled WGS sequence"/>
</dbReference>
<dbReference type="InterPro" id="IPR011009">
    <property type="entry name" value="Kinase-like_dom_sf"/>
</dbReference>
<dbReference type="PANTHER" id="PTHR11012">
    <property type="entry name" value="PROTEIN KINASE-LIKE DOMAIN-CONTAINING"/>
    <property type="match status" value="1"/>
</dbReference>
<dbReference type="PANTHER" id="PTHR11012:SF56">
    <property type="entry name" value="CHK KINASE-LIKE DOMAIN-CONTAINING PROTEIN-RELATED"/>
    <property type="match status" value="1"/>
</dbReference>
<keyword evidence="3" id="KW-1185">Reference proteome</keyword>
<proteinExistence type="predicted"/>
<dbReference type="SUPFAM" id="SSF56112">
    <property type="entry name" value="Protein kinase-like (PK-like)"/>
    <property type="match status" value="1"/>
</dbReference>
<dbReference type="STRING" id="7260.B4N473"/>
<organism evidence="2 3">
    <name type="scientific">Drosophila willistoni</name>
    <name type="common">Fruit fly</name>
    <dbReference type="NCBI Taxonomy" id="7260"/>
    <lineage>
        <taxon>Eukaryota</taxon>
        <taxon>Metazoa</taxon>
        <taxon>Ecdysozoa</taxon>
        <taxon>Arthropoda</taxon>
        <taxon>Hexapoda</taxon>
        <taxon>Insecta</taxon>
        <taxon>Pterygota</taxon>
        <taxon>Neoptera</taxon>
        <taxon>Endopterygota</taxon>
        <taxon>Diptera</taxon>
        <taxon>Brachycera</taxon>
        <taxon>Muscomorpha</taxon>
        <taxon>Ephydroidea</taxon>
        <taxon>Drosophilidae</taxon>
        <taxon>Drosophila</taxon>
        <taxon>Sophophora</taxon>
    </lineage>
</organism>
<dbReference type="EMBL" id="CH964095">
    <property type="protein sequence ID" value="EDW78947.2"/>
    <property type="molecule type" value="Genomic_DNA"/>
</dbReference>